<proteinExistence type="predicted"/>
<accession>A0ABV4FHW7</accession>
<organism evidence="1 2">
    <name type="scientific">Bradyrhizobium elkanii</name>
    <dbReference type="NCBI Taxonomy" id="29448"/>
    <lineage>
        <taxon>Bacteria</taxon>
        <taxon>Pseudomonadati</taxon>
        <taxon>Pseudomonadota</taxon>
        <taxon>Alphaproteobacteria</taxon>
        <taxon>Hyphomicrobiales</taxon>
        <taxon>Nitrobacteraceae</taxon>
        <taxon>Bradyrhizobium</taxon>
    </lineage>
</organism>
<comment type="caution">
    <text evidence="1">The sequence shown here is derived from an EMBL/GenBank/DDBJ whole genome shotgun (WGS) entry which is preliminary data.</text>
</comment>
<dbReference type="RefSeq" id="WP_016848115.1">
    <property type="nucleotide sequence ID" value="NZ_CP126026.1"/>
</dbReference>
<dbReference type="Proteomes" id="UP001565471">
    <property type="component" value="Unassembled WGS sequence"/>
</dbReference>
<dbReference type="EMBL" id="JBGBZA010000002">
    <property type="protein sequence ID" value="MEY9322831.1"/>
    <property type="molecule type" value="Genomic_DNA"/>
</dbReference>
<protein>
    <submittedName>
        <fullName evidence="1">Uncharacterized protein (DUF433 family)</fullName>
    </submittedName>
</protein>
<reference evidence="1 2" key="1">
    <citation type="submission" date="2024-07" db="EMBL/GenBank/DDBJ databases">
        <title>Genomic Encyclopedia of Type Strains, Phase V (KMG-V): Genome sequencing to study the core and pangenomes of soil and plant-associated prokaryotes.</title>
        <authorList>
            <person name="Whitman W."/>
        </authorList>
    </citation>
    <scope>NUCLEOTIDE SEQUENCE [LARGE SCALE GENOMIC DNA]</scope>
    <source>
        <strain evidence="1 2">USDA 415</strain>
    </source>
</reference>
<evidence type="ECO:0000313" key="1">
    <source>
        <dbReference type="EMBL" id="MEY9322831.1"/>
    </source>
</evidence>
<sequence length="230" mass="25174">MKPDLSLVGVGLYTPAEAAVLTRVPSQKIRRWLRGHTIADKEYPALWASNLTELADMEALYLSFLDLVQLRVADAFIRAGLSAQKVRRAIEYGAKIVSSDYPFANAKFRTDGKTVILHVLDEQGDEKLIDLFRHGQYLMQKVIEPSLKGLEFEGEIAARWWPLGQARGIVIDPNRQFGQPIDAATGVPTSVLANAAEVEGSAARAAKLFLVPLSSVSRSVAFEQQLAAAA</sequence>
<keyword evidence="2" id="KW-1185">Reference proteome</keyword>
<name>A0ABV4FHW7_BRAEL</name>
<gene>
    <name evidence="1" type="ORF">ABIF29_009630</name>
</gene>
<evidence type="ECO:0000313" key="2">
    <source>
        <dbReference type="Proteomes" id="UP001565471"/>
    </source>
</evidence>